<dbReference type="AlphaFoldDB" id="A0A2S7CIK2"/>
<dbReference type="EMBL" id="MDEC01000024">
    <property type="protein sequence ID" value="PPU61383.1"/>
    <property type="molecule type" value="Genomic_DNA"/>
</dbReference>
<protein>
    <recommendedName>
        <fullName evidence="6">Relaxation protein</fullName>
    </recommendedName>
</protein>
<keyword evidence="5" id="KW-1185">Reference proteome</keyword>
<accession>A0A2S7CIK2</accession>
<proteinExistence type="predicted"/>
<dbReference type="EMBL" id="JBJGBS010000127">
    <property type="protein sequence ID" value="MFO3706906.1"/>
    <property type="molecule type" value="Genomic_DNA"/>
</dbReference>
<evidence type="ECO:0000313" key="3">
    <source>
        <dbReference type="EMBL" id="PPU61383.1"/>
    </source>
</evidence>
<keyword evidence="1" id="KW-0812">Transmembrane</keyword>
<dbReference type="OrthoDB" id="5953974at2"/>
<feature type="transmembrane region" description="Helical" evidence="1">
    <location>
        <begin position="108"/>
        <end position="131"/>
    </location>
</feature>
<comment type="caution">
    <text evidence="3">The sequence shown here is derived from an EMBL/GenBank/DDBJ whole genome shotgun (WGS) entry which is preliminary data.</text>
</comment>
<reference evidence="2 5" key="2">
    <citation type="submission" date="2024-11" db="EMBL/GenBank/DDBJ databases">
        <title>Genome sequencing of Xanthomonas codiaei.</title>
        <authorList>
            <person name="Studholme D.J."/>
        </authorList>
    </citation>
    <scope>NUCLEOTIDE SEQUENCE [LARGE SCALE GENOMIC DNA]</scope>
    <source>
        <strain evidence="2 5">NCPPB 4350</strain>
    </source>
</reference>
<evidence type="ECO:0000313" key="5">
    <source>
        <dbReference type="Proteomes" id="UP001637990"/>
    </source>
</evidence>
<evidence type="ECO:0008006" key="6">
    <source>
        <dbReference type="Google" id="ProtNLM"/>
    </source>
</evidence>
<dbReference type="Proteomes" id="UP000237872">
    <property type="component" value="Unassembled WGS sequence"/>
</dbReference>
<organism evidence="3 4">
    <name type="scientific">Xanthomonas codiaei</name>
    <dbReference type="NCBI Taxonomy" id="56463"/>
    <lineage>
        <taxon>Bacteria</taxon>
        <taxon>Pseudomonadati</taxon>
        <taxon>Pseudomonadota</taxon>
        <taxon>Gammaproteobacteria</taxon>
        <taxon>Lysobacterales</taxon>
        <taxon>Lysobacteraceae</taxon>
        <taxon>Xanthomonas</taxon>
    </lineage>
</organism>
<name>A0A2S7CIK2_9XANT</name>
<sequence>MDKDELKELARALALMATTLETRDQRQQAAIERQMAELRGIAVRNGEQIERLVGGAVPRLQQAWQQALDSSLAPASRRLEATVSRSGAALDALEVAHQALRQQWLRRAWIASAGLIVAALLACACTAYLLGQARQELARYRVEARVLRAVAHSDVVLCGDQLCANVDPRGARSGDRKQYRAVRPRP</sequence>
<gene>
    <name evidence="2" type="ORF">ACI6Q5_18485</name>
    <name evidence="3" type="ORF">XcodCFBP4690_16055</name>
</gene>
<evidence type="ECO:0000313" key="2">
    <source>
        <dbReference type="EMBL" id="MFO3706906.1"/>
    </source>
</evidence>
<reference evidence="3 4" key="1">
    <citation type="submission" date="2016-08" db="EMBL/GenBank/DDBJ databases">
        <authorList>
            <person name="Seilhamer J.J."/>
        </authorList>
    </citation>
    <scope>NUCLEOTIDE SEQUENCE [LARGE SCALE GENOMIC DNA]</scope>
    <source>
        <strain evidence="3 4">CFBP4690</strain>
    </source>
</reference>
<dbReference type="Proteomes" id="UP001637990">
    <property type="component" value="Unassembled WGS sequence"/>
</dbReference>
<evidence type="ECO:0000256" key="1">
    <source>
        <dbReference type="SAM" id="Phobius"/>
    </source>
</evidence>
<keyword evidence="1" id="KW-1133">Transmembrane helix</keyword>
<dbReference type="RefSeq" id="WP_104542430.1">
    <property type="nucleotide sequence ID" value="NZ_JBJGBS010000127.1"/>
</dbReference>
<keyword evidence="1" id="KW-0472">Membrane</keyword>
<evidence type="ECO:0000313" key="4">
    <source>
        <dbReference type="Proteomes" id="UP000237872"/>
    </source>
</evidence>